<dbReference type="PANTHER" id="PTHR46116">
    <property type="entry name" value="(E3-INDEPENDENT) E2 UBIQUITIN-CONJUGATING ENZYME"/>
    <property type="match status" value="1"/>
</dbReference>
<keyword evidence="2" id="KW-0833">Ubl conjugation pathway</keyword>
<dbReference type="AlphaFoldDB" id="A0A8X7W368"/>
<accession>A0A8X7W368</accession>
<dbReference type="OrthoDB" id="47801at2759"/>
<keyword evidence="6" id="KW-1185">Reference proteome</keyword>
<dbReference type="EMBL" id="JAAMPC010000003">
    <property type="protein sequence ID" value="KAG2322851.1"/>
    <property type="molecule type" value="Genomic_DNA"/>
</dbReference>
<feature type="domain" description="UBC core" evidence="4">
    <location>
        <begin position="71"/>
        <end position="233"/>
    </location>
</feature>
<name>A0A8X7W368_BRACI</name>
<dbReference type="SUPFAM" id="SSF54495">
    <property type="entry name" value="UBC-like"/>
    <property type="match status" value="1"/>
</dbReference>
<evidence type="ECO:0000313" key="6">
    <source>
        <dbReference type="Proteomes" id="UP000886595"/>
    </source>
</evidence>
<evidence type="ECO:0000256" key="3">
    <source>
        <dbReference type="SAM" id="MobiDB-lite"/>
    </source>
</evidence>
<dbReference type="PANTHER" id="PTHR46116:SF40">
    <property type="entry name" value="UBC CORE DOMAIN-CONTAINING PROTEIN"/>
    <property type="match status" value="1"/>
</dbReference>
<protein>
    <recommendedName>
        <fullName evidence="4">UBC core domain-containing protein</fullName>
    </recommendedName>
</protein>
<evidence type="ECO:0000256" key="1">
    <source>
        <dbReference type="ARBA" id="ARBA00022679"/>
    </source>
</evidence>
<comment type="caution">
    <text evidence="5">The sequence shown here is derived from an EMBL/GenBank/DDBJ whole genome shotgun (WGS) entry which is preliminary data.</text>
</comment>
<organism evidence="5 6">
    <name type="scientific">Brassica carinata</name>
    <name type="common">Ethiopian mustard</name>
    <name type="synonym">Abyssinian cabbage</name>
    <dbReference type="NCBI Taxonomy" id="52824"/>
    <lineage>
        <taxon>Eukaryota</taxon>
        <taxon>Viridiplantae</taxon>
        <taxon>Streptophyta</taxon>
        <taxon>Embryophyta</taxon>
        <taxon>Tracheophyta</taxon>
        <taxon>Spermatophyta</taxon>
        <taxon>Magnoliopsida</taxon>
        <taxon>eudicotyledons</taxon>
        <taxon>Gunneridae</taxon>
        <taxon>Pentapetalae</taxon>
        <taxon>rosids</taxon>
        <taxon>malvids</taxon>
        <taxon>Brassicales</taxon>
        <taxon>Brassicaceae</taxon>
        <taxon>Brassiceae</taxon>
        <taxon>Brassica</taxon>
    </lineage>
</organism>
<proteinExistence type="predicted"/>
<evidence type="ECO:0000259" key="4">
    <source>
        <dbReference type="PROSITE" id="PS50127"/>
    </source>
</evidence>
<reference evidence="5 6" key="1">
    <citation type="submission" date="2020-02" db="EMBL/GenBank/DDBJ databases">
        <authorList>
            <person name="Ma Q."/>
            <person name="Huang Y."/>
            <person name="Song X."/>
            <person name="Pei D."/>
        </authorList>
    </citation>
    <scope>NUCLEOTIDE SEQUENCE [LARGE SCALE GENOMIC DNA]</scope>
    <source>
        <strain evidence="5">Sxm20200214</strain>
        <tissue evidence="5">Leaf</tissue>
    </source>
</reference>
<dbReference type="InterPro" id="IPR016135">
    <property type="entry name" value="UBQ-conjugating_enzyme/RWD"/>
</dbReference>
<dbReference type="PROSITE" id="PS50127">
    <property type="entry name" value="UBC_2"/>
    <property type="match status" value="1"/>
</dbReference>
<evidence type="ECO:0000313" key="5">
    <source>
        <dbReference type="EMBL" id="KAG2322851.1"/>
    </source>
</evidence>
<dbReference type="Proteomes" id="UP000886595">
    <property type="component" value="Unassembled WGS sequence"/>
</dbReference>
<sequence length="243" mass="27579">METPQSWDFFSGLDFPHQTNQTSSYSSVSSSTMVLPQAPDIVMVPAPPSRPFKLDGSGSSSRPVAPEHSKNRVKKVQADWQILENDLPETIFVRACESRMDLLRAVIIGAEGTPYHDGLFFFDIQFPDSYPSAPPKVHYHSGGLRIIPNLYNCGCQLTEAVQMVKRPCLSASHCQLSHSRRCFISHDFYFLRYTNNGRQNSSLNGIEYSAGWETLLSQKYQISDQTTVTRRYFTWIQPHIHLT</sequence>
<dbReference type="Gene3D" id="3.10.110.10">
    <property type="entry name" value="Ubiquitin Conjugating Enzyme"/>
    <property type="match status" value="1"/>
</dbReference>
<dbReference type="Pfam" id="PF00179">
    <property type="entry name" value="UQ_con"/>
    <property type="match status" value="1"/>
</dbReference>
<keyword evidence="1" id="KW-0808">Transferase</keyword>
<dbReference type="GO" id="GO:0061631">
    <property type="term" value="F:ubiquitin conjugating enzyme activity"/>
    <property type="evidence" value="ECO:0007669"/>
    <property type="project" value="TreeGrafter"/>
</dbReference>
<feature type="region of interest" description="Disordered" evidence="3">
    <location>
        <begin position="46"/>
        <end position="72"/>
    </location>
</feature>
<gene>
    <name evidence="5" type="ORF">Bca52824_016064</name>
</gene>
<dbReference type="InterPro" id="IPR000608">
    <property type="entry name" value="UBC"/>
</dbReference>
<evidence type="ECO:0000256" key="2">
    <source>
        <dbReference type="ARBA" id="ARBA00022786"/>
    </source>
</evidence>